<evidence type="ECO:0000313" key="3">
    <source>
        <dbReference type="Proteomes" id="UP000001488"/>
    </source>
</evidence>
<protein>
    <submittedName>
        <fullName evidence="2">Uncharacterized protein</fullName>
    </submittedName>
</protein>
<dbReference type="HOGENOM" id="CLU_1096754_0_0_2"/>
<dbReference type="KEGG" id="tga:TGAM_0382"/>
<keyword evidence="1" id="KW-1133">Transmembrane helix</keyword>
<keyword evidence="1" id="KW-0472">Membrane</keyword>
<feature type="transmembrane region" description="Helical" evidence="1">
    <location>
        <begin position="133"/>
        <end position="156"/>
    </location>
</feature>
<keyword evidence="3" id="KW-1185">Reference proteome</keyword>
<feature type="transmembrane region" description="Helical" evidence="1">
    <location>
        <begin position="227"/>
        <end position="249"/>
    </location>
</feature>
<dbReference type="STRING" id="593117.TGAM_0382"/>
<evidence type="ECO:0000256" key="1">
    <source>
        <dbReference type="SAM" id="Phobius"/>
    </source>
</evidence>
<dbReference type="Proteomes" id="UP000001488">
    <property type="component" value="Chromosome"/>
</dbReference>
<proteinExistence type="predicted"/>
<sequence>MARPFRTTSTRSSGGGDLMRLSRLEVLSLILALMLSLVFLDMFPVYIQKDVTIGIFILIEAIISLFLFLLMRWGYSALAGAIAATSLGVLILLRPPAIYIGAVPVTWWAIGALYLVIIVVGIALASPMDEKRLNLISLLFASIFLLIGLIAAYEGLKLPLPPDVLRGLSAATKMKTWRSMGILLGIMNAGATISMLRGKYLHYLLLISFTLPPLFTVTLSFDKITFGVFSQVLLLAQVGVSGLLVSWYMGSRR</sequence>
<dbReference type="PaxDb" id="593117-TGAM_0382"/>
<feature type="transmembrane region" description="Helical" evidence="1">
    <location>
        <begin position="51"/>
        <end position="70"/>
    </location>
</feature>
<dbReference type="PATRIC" id="fig|593117.10.peg.378"/>
<evidence type="ECO:0000313" key="2">
    <source>
        <dbReference type="EMBL" id="ACS32884.1"/>
    </source>
</evidence>
<name>C5A3S2_THEGJ</name>
<accession>C5A3S2</accession>
<reference evidence="2 3" key="1">
    <citation type="journal article" date="2007" name="Genome Biol.">
        <title>Genome analysis and genome-wide proteomics of Thermococcus gammatolerans, the most radioresistant organism known amongst the Archaea.</title>
        <authorList>
            <person name="Zivanovic Y."/>
            <person name="Armengaud J."/>
            <person name="Lagorce A."/>
            <person name="Leplat C."/>
            <person name="Guerin P."/>
            <person name="Dutertre M."/>
            <person name="Anthouard V."/>
            <person name="Forterre P."/>
            <person name="Wincker P."/>
            <person name="Confalonieri F."/>
        </authorList>
    </citation>
    <scope>NUCLEOTIDE SEQUENCE [LARGE SCALE GENOMIC DNA]</scope>
    <source>
        <strain evidence="3">DSM 15229 / JCM 11827 / EJ3</strain>
    </source>
</reference>
<feature type="transmembrane region" description="Helical" evidence="1">
    <location>
        <begin position="176"/>
        <end position="196"/>
    </location>
</feature>
<feature type="transmembrane region" description="Helical" evidence="1">
    <location>
        <begin position="203"/>
        <end position="221"/>
    </location>
</feature>
<feature type="transmembrane region" description="Helical" evidence="1">
    <location>
        <begin position="21"/>
        <end position="39"/>
    </location>
</feature>
<dbReference type="EMBL" id="CP001398">
    <property type="protein sequence ID" value="ACS32884.1"/>
    <property type="molecule type" value="Genomic_DNA"/>
</dbReference>
<feature type="transmembrane region" description="Helical" evidence="1">
    <location>
        <begin position="77"/>
        <end position="93"/>
    </location>
</feature>
<feature type="transmembrane region" description="Helical" evidence="1">
    <location>
        <begin position="105"/>
        <end position="126"/>
    </location>
</feature>
<gene>
    <name evidence="2" type="ordered locus">TGAM_0382</name>
</gene>
<organism evidence="2 3">
    <name type="scientific">Thermococcus gammatolerans (strain DSM 15229 / JCM 11827 / EJ3)</name>
    <dbReference type="NCBI Taxonomy" id="593117"/>
    <lineage>
        <taxon>Archaea</taxon>
        <taxon>Methanobacteriati</taxon>
        <taxon>Methanobacteriota</taxon>
        <taxon>Thermococci</taxon>
        <taxon>Thermococcales</taxon>
        <taxon>Thermococcaceae</taxon>
        <taxon>Thermococcus</taxon>
    </lineage>
</organism>
<keyword evidence="1" id="KW-0812">Transmembrane</keyword>
<dbReference type="AlphaFoldDB" id="C5A3S2"/>